<evidence type="ECO:0000259" key="1">
    <source>
        <dbReference type="Pfam" id="PF01822"/>
    </source>
</evidence>
<comment type="caution">
    <text evidence="2">The sequence shown here is derived from an EMBL/GenBank/DDBJ whole genome shotgun (WGS) entry which is preliminary data.</text>
</comment>
<accession>A0AAD8PNK1</accession>
<name>A0AAD8PNK1_9PEZI</name>
<dbReference type="RefSeq" id="XP_060408743.1">
    <property type="nucleotide sequence ID" value="XM_060553230.1"/>
</dbReference>
<keyword evidence="3" id="KW-1185">Reference proteome</keyword>
<dbReference type="EMBL" id="JAHLJV010000099">
    <property type="protein sequence ID" value="KAK1573052.1"/>
    <property type="molecule type" value="Genomic_DNA"/>
</dbReference>
<gene>
    <name evidence="2" type="ORF">LY79DRAFT_475200</name>
</gene>
<evidence type="ECO:0000313" key="3">
    <source>
        <dbReference type="Proteomes" id="UP001230504"/>
    </source>
</evidence>
<organism evidence="2 3">
    <name type="scientific">Colletotrichum navitas</name>
    <dbReference type="NCBI Taxonomy" id="681940"/>
    <lineage>
        <taxon>Eukaryota</taxon>
        <taxon>Fungi</taxon>
        <taxon>Dikarya</taxon>
        <taxon>Ascomycota</taxon>
        <taxon>Pezizomycotina</taxon>
        <taxon>Sordariomycetes</taxon>
        <taxon>Hypocreomycetidae</taxon>
        <taxon>Glomerellales</taxon>
        <taxon>Glomerellaceae</taxon>
        <taxon>Colletotrichum</taxon>
        <taxon>Colletotrichum graminicola species complex</taxon>
    </lineage>
</organism>
<dbReference type="Proteomes" id="UP001230504">
    <property type="component" value="Unassembled WGS sequence"/>
</dbReference>
<dbReference type="Pfam" id="PF01822">
    <property type="entry name" value="WSC"/>
    <property type="match status" value="1"/>
</dbReference>
<feature type="domain" description="WSC" evidence="1">
    <location>
        <begin position="1"/>
        <end position="54"/>
    </location>
</feature>
<evidence type="ECO:0000313" key="2">
    <source>
        <dbReference type="EMBL" id="KAK1573052.1"/>
    </source>
</evidence>
<reference evidence="2" key="1">
    <citation type="submission" date="2021-06" db="EMBL/GenBank/DDBJ databases">
        <title>Comparative genomics, transcriptomics and evolutionary studies reveal genomic signatures of adaptation to plant cell wall in hemibiotrophic fungi.</title>
        <authorList>
            <consortium name="DOE Joint Genome Institute"/>
            <person name="Baroncelli R."/>
            <person name="Diaz J.F."/>
            <person name="Benocci T."/>
            <person name="Peng M."/>
            <person name="Battaglia E."/>
            <person name="Haridas S."/>
            <person name="Andreopoulos W."/>
            <person name="Labutti K."/>
            <person name="Pangilinan J."/>
            <person name="Floch G.L."/>
            <person name="Makela M.R."/>
            <person name="Henrissat B."/>
            <person name="Grigoriev I.V."/>
            <person name="Crouch J.A."/>
            <person name="De Vries R.P."/>
            <person name="Sukno S.A."/>
            <person name="Thon M.R."/>
        </authorList>
    </citation>
    <scope>NUCLEOTIDE SEQUENCE</scope>
    <source>
        <strain evidence="2">CBS 125086</strain>
    </source>
</reference>
<feature type="non-terminal residue" evidence="2">
    <location>
        <position position="235"/>
    </location>
</feature>
<sequence>MTPERCITVAQGRRYIGVFLDTCYAADTLDFVTPVQLDSCNLLCPGDARQLCGGVVTVTSPVPRNIRPWISRRAAPANILLTIYGIPIGLLGTTVVGPGTTVVMPPATIVGPGITTTEPGVTIIGLTTILLPNVPGGTVVPSRPLTIIGPSGALIPTAVPISGSAITSMVTTVTYTTVDSARPTALVLVTLCTTLYFENCHCPTQVIPTVPMTTYEAKCDRCGHGGKNTVTLTVP</sequence>
<proteinExistence type="predicted"/>
<protein>
    <recommendedName>
        <fullName evidence="1">WSC domain-containing protein</fullName>
    </recommendedName>
</protein>
<dbReference type="InterPro" id="IPR002889">
    <property type="entry name" value="WSC_carb-bd"/>
</dbReference>
<dbReference type="AlphaFoldDB" id="A0AAD8PNK1"/>
<dbReference type="GeneID" id="85437470"/>